<dbReference type="InterPro" id="IPR002213">
    <property type="entry name" value="UDP_glucos_trans"/>
</dbReference>
<evidence type="ECO:0000259" key="6">
    <source>
        <dbReference type="Pfam" id="PF06722"/>
    </source>
</evidence>
<feature type="domain" description="Erythromycin biosynthesis protein CIII-like N-terminal" evidence="7">
    <location>
        <begin position="22"/>
        <end position="246"/>
    </location>
</feature>
<proteinExistence type="inferred from homology"/>
<evidence type="ECO:0000256" key="1">
    <source>
        <dbReference type="ARBA" id="ARBA00006962"/>
    </source>
</evidence>
<feature type="signal peptide" evidence="5">
    <location>
        <begin position="1"/>
        <end position="23"/>
    </location>
</feature>
<dbReference type="InterPro" id="IPR050426">
    <property type="entry name" value="Glycosyltransferase_28"/>
</dbReference>
<keyword evidence="5" id="KW-0732">Signal</keyword>
<dbReference type="RefSeq" id="WP_177226204.1">
    <property type="nucleotide sequence ID" value="NZ_FNOK01000001.1"/>
</dbReference>
<dbReference type="FunFam" id="3.40.50.2000:FF:000072">
    <property type="entry name" value="Glycosyl transferase"/>
    <property type="match status" value="1"/>
</dbReference>
<gene>
    <name evidence="8" type="ORF">SAMN05216215_1001270</name>
</gene>
<keyword evidence="9" id="KW-1185">Reference proteome</keyword>
<dbReference type="GO" id="GO:0016758">
    <property type="term" value="F:hexosyltransferase activity"/>
    <property type="evidence" value="ECO:0007669"/>
    <property type="project" value="UniProtKB-ARBA"/>
</dbReference>
<keyword evidence="3 8" id="KW-0808">Transferase</keyword>
<dbReference type="Proteomes" id="UP000199529">
    <property type="component" value="Unassembled WGS sequence"/>
</dbReference>
<dbReference type="CDD" id="cd03784">
    <property type="entry name" value="GT1_Gtf-like"/>
    <property type="match status" value="1"/>
</dbReference>
<accession>A0A1H2R501</accession>
<organism evidence="8 9">
    <name type="scientific">Saccharopolyspora shandongensis</name>
    <dbReference type="NCBI Taxonomy" id="418495"/>
    <lineage>
        <taxon>Bacteria</taxon>
        <taxon>Bacillati</taxon>
        <taxon>Actinomycetota</taxon>
        <taxon>Actinomycetes</taxon>
        <taxon>Pseudonocardiales</taxon>
        <taxon>Pseudonocardiaceae</taxon>
        <taxon>Saccharopolyspora</taxon>
    </lineage>
</organism>
<comment type="similarity">
    <text evidence="1">Belongs to the glycosyltransferase 28 family.</text>
</comment>
<dbReference type="Pfam" id="PF21036">
    <property type="entry name" value="EryCIII-like_N"/>
    <property type="match status" value="1"/>
</dbReference>
<evidence type="ECO:0000313" key="9">
    <source>
        <dbReference type="Proteomes" id="UP000199529"/>
    </source>
</evidence>
<dbReference type="PANTHER" id="PTHR48050">
    <property type="entry name" value="STEROL 3-BETA-GLUCOSYLTRANSFERASE"/>
    <property type="match status" value="1"/>
</dbReference>
<dbReference type="PANTHER" id="PTHR48050:SF13">
    <property type="entry name" value="STEROL 3-BETA-GLUCOSYLTRANSFERASE UGT80A2"/>
    <property type="match status" value="1"/>
</dbReference>
<evidence type="ECO:0000256" key="2">
    <source>
        <dbReference type="ARBA" id="ARBA00022676"/>
    </source>
</evidence>
<reference evidence="9" key="1">
    <citation type="submission" date="2016-10" db="EMBL/GenBank/DDBJ databases">
        <authorList>
            <person name="Varghese N."/>
            <person name="Submissions S."/>
        </authorList>
    </citation>
    <scope>NUCLEOTIDE SEQUENCE [LARGE SCALE GENOMIC DNA]</scope>
    <source>
        <strain evidence="9">CGMCC 4.3530</strain>
    </source>
</reference>
<keyword evidence="2" id="KW-0328">Glycosyltransferase</keyword>
<evidence type="ECO:0000256" key="3">
    <source>
        <dbReference type="ARBA" id="ARBA00022679"/>
    </source>
</evidence>
<dbReference type="GO" id="GO:0008194">
    <property type="term" value="F:UDP-glycosyltransferase activity"/>
    <property type="evidence" value="ECO:0007669"/>
    <property type="project" value="InterPro"/>
</dbReference>
<dbReference type="STRING" id="418495.SAMN05216215_1001270"/>
<feature type="chain" id="PRO_5039321372" evidence="5">
    <location>
        <begin position="24"/>
        <end position="406"/>
    </location>
</feature>
<feature type="domain" description="Erythromycin biosynthesis protein CIII-like C-terminal" evidence="6">
    <location>
        <begin position="261"/>
        <end position="401"/>
    </location>
</feature>
<dbReference type="GO" id="GO:0017000">
    <property type="term" value="P:antibiotic biosynthetic process"/>
    <property type="evidence" value="ECO:0007669"/>
    <property type="project" value="UniProtKB-KW"/>
</dbReference>
<sequence length="406" mass="42529">MRILFPAAPGYGLMLPLVPLAWAARAAGHEVLLATTAYMTRVAAESGLPVTDVFPARDVGEDLVAGAAGEAGADDDAVPPGYWDLVRGMRPFELFTLAMTGGTIAAGREFGADLVVFCSDHAAGKLATTALGLPSLEVGNRVSWSMRDEGFRDGKNLNARMGIVPDDAPVVRALRDELGLGDRQPHLLARIDPRAPSLGGLAGEEPDAVDGVPWLPMRYVPFNGGALLPSWAMRRPQRPRICLTLGTVAPLLPGGGGLGTLIQALAELDADIVLADAETDLSQFEPLPKNVHPAGFVPLSGILRDCSLIVHHGGSGTTASALHYGVPQLIVPGGADNELCAQRVVDRKVGLAAEPSTLDAVVIRELAERLLAEESFRQEAAEVRAEMAAQPSPAAIIDRIAAEIAG</sequence>
<evidence type="ECO:0000313" key="8">
    <source>
        <dbReference type="EMBL" id="SDW13779.1"/>
    </source>
</evidence>
<dbReference type="InterPro" id="IPR048284">
    <property type="entry name" value="EryCIII-like_N"/>
</dbReference>
<dbReference type="SUPFAM" id="SSF53756">
    <property type="entry name" value="UDP-Glycosyltransferase/glycogen phosphorylase"/>
    <property type="match status" value="1"/>
</dbReference>
<dbReference type="Gene3D" id="3.40.50.2000">
    <property type="entry name" value="Glycogen Phosphorylase B"/>
    <property type="match status" value="2"/>
</dbReference>
<evidence type="ECO:0000256" key="5">
    <source>
        <dbReference type="SAM" id="SignalP"/>
    </source>
</evidence>
<dbReference type="AlphaFoldDB" id="A0A1H2R501"/>
<protein>
    <submittedName>
        <fullName evidence="8">UDP:flavonoid glycosyltransferase YjiC, YdhE family</fullName>
    </submittedName>
</protein>
<dbReference type="InterPro" id="IPR010610">
    <property type="entry name" value="EryCIII-like_C"/>
</dbReference>
<dbReference type="EMBL" id="FNOK01000001">
    <property type="protein sequence ID" value="SDW13779.1"/>
    <property type="molecule type" value="Genomic_DNA"/>
</dbReference>
<dbReference type="Pfam" id="PF06722">
    <property type="entry name" value="EryCIII-like_C"/>
    <property type="match status" value="1"/>
</dbReference>
<keyword evidence="4" id="KW-0045">Antibiotic biosynthesis</keyword>
<evidence type="ECO:0000259" key="7">
    <source>
        <dbReference type="Pfam" id="PF21036"/>
    </source>
</evidence>
<evidence type="ECO:0000256" key="4">
    <source>
        <dbReference type="ARBA" id="ARBA00023194"/>
    </source>
</evidence>
<name>A0A1H2R501_9PSEU</name>